<dbReference type="GO" id="GO:0046677">
    <property type="term" value="P:response to antibiotic"/>
    <property type="evidence" value="ECO:0007669"/>
    <property type="project" value="UniProtKB-KW"/>
</dbReference>
<organism evidence="10 11">
    <name type="scientific">Campylobacter mucosalis CCUG 21559</name>
    <dbReference type="NCBI Taxonomy" id="1032067"/>
    <lineage>
        <taxon>Bacteria</taxon>
        <taxon>Pseudomonadati</taxon>
        <taxon>Campylobacterota</taxon>
        <taxon>Epsilonproteobacteria</taxon>
        <taxon>Campylobacterales</taxon>
        <taxon>Campylobacteraceae</taxon>
        <taxon>Campylobacter</taxon>
    </lineage>
</organism>
<dbReference type="RefSeq" id="WP_171994114.1">
    <property type="nucleotide sequence ID" value="NZ_CP012542.1"/>
</dbReference>
<keyword evidence="11" id="KW-1185">Reference proteome</keyword>
<evidence type="ECO:0000256" key="3">
    <source>
        <dbReference type="ARBA" id="ARBA00012865"/>
    </source>
</evidence>
<dbReference type="Gene3D" id="1.25.40.10">
    <property type="entry name" value="Tetratricopeptide repeat domain"/>
    <property type="match status" value="2"/>
</dbReference>
<evidence type="ECO:0000256" key="5">
    <source>
        <dbReference type="ARBA" id="ARBA00022801"/>
    </source>
</evidence>
<dbReference type="EC" id="3.5.2.6" evidence="3"/>
<evidence type="ECO:0000313" key="10">
    <source>
        <dbReference type="EMBL" id="QCD45356.1"/>
    </source>
</evidence>
<reference evidence="10 11" key="1">
    <citation type="submission" date="2016-07" db="EMBL/GenBank/DDBJ databases">
        <title>Comparative genomics of the Campylobacter concisus group.</title>
        <authorList>
            <person name="Miller W.G."/>
            <person name="Yee E."/>
            <person name="Chapman M.H."/>
            <person name="Huynh S."/>
            <person name="Bono J.L."/>
            <person name="On S.L.W."/>
            <person name="StLeger J."/>
            <person name="Foster G."/>
            <person name="Parker C.T."/>
        </authorList>
    </citation>
    <scope>NUCLEOTIDE SEQUENCE [LARGE SCALE GENOMIC DNA]</scope>
    <source>
        <strain evidence="10 11">CCUG 21559</strain>
    </source>
</reference>
<dbReference type="AlphaFoldDB" id="A0A6G5QIP1"/>
<keyword evidence="4" id="KW-0677">Repeat</keyword>
<dbReference type="SMART" id="SM00671">
    <property type="entry name" value="SEL1"/>
    <property type="match status" value="3"/>
</dbReference>
<comment type="similarity">
    <text evidence="2">Belongs to the hcp beta-lactamase family.</text>
</comment>
<dbReference type="Pfam" id="PF08238">
    <property type="entry name" value="Sel1"/>
    <property type="match status" value="2"/>
</dbReference>
<evidence type="ECO:0000256" key="8">
    <source>
        <dbReference type="ARBA" id="ARBA00023251"/>
    </source>
</evidence>
<keyword evidence="5" id="KW-0378">Hydrolase</keyword>
<dbReference type="Proteomes" id="UP000503264">
    <property type="component" value="Chromosome"/>
</dbReference>
<keyword evidence="7" id="KW-1015">Disulfide bond</keyword>
<evidence type="ECO:0000256" key="6">
    <source>
        <dbReference type="ARBA" id="ARBA00022803"/>
    </source>
</evidence>
<dbReference type="InterPro" id="IPR006597">
    <property type="entry name" value="Sel1-like"/>
</dbReference>
<evidence type="ECO:0000256" key="9">
    <source>
        <dbReference type="SAM" id="SignalP"/>
    </source>
</evidence>
<evidence type="ECO:0000256" key="4">
    <source>
        <dbReference type="ARBA" id="ARBA00022737"/>
    </source>
</evidence>
<sequence length="159" mass="17495">MRKVLLFFSCCSLAFCMASNDGVGVIASEPILDGEYAKSAKIFEESCKKGSKMNCYNLAKFYEQGRGVIKNEDMAKKLYQKSCDMGLGLSCTALGRLNESDEKASLRFFEDGCKKDDDDGCMAAARIYSKNLDTKKAKALFEKACSYGNEKGCKAAQEL</sequence>
<keyword evidence="9" id="KW-0732">Signal</keyword>
<dbReference type="PANTHER" id="PTHR13891">
    <property type="entry name" value="CYTOCHROME C OXIDASE ASSEMBLY FACTOR 7"/>
    <property type="match status" value="1"/>
</dbReference>
<keyword evidence="8" id="KW-0046">Antibiotic resistance</keyword>
<dbReference type="SUPFAM" id="SSF81901">
    <property type="entry name" value="HCP-like"/>
    <property type="match status" value="1"/>
</dbReference>
<feature type="chain" id="PRO_5039911345" description="beta-lactamase" evidence="9">
    <location>
        <begin position="19"/>
        <end position="159"/>
    </location>
</feature>
<dbReference type="InterPro" id="IPR040239">
    <property type="entry name" value="HcpB-like"/>
</dbReference>
<dbReference type="GO" id="GO:0008800">
    <property type="term" value="F:beta-lactamase activity"/>
    <property type="evidence" value="ECO:0007669"/>
    <property type="project" value="UniProtKB-EC"/>
</dbReference>
<proteinExistence type="inferred from homology"/>
<evidence type="ECO:0000256" key="7">
    <source>
        <dbReference type="ARBA" id="ARBA00023157"/>
    </source>
</evidence>
<evidence type="ECO:0000256" key="2">
    <source>
        <dbReference type="ARBA" id="ARBA00008486"/>
    </source>
</evidence>
<keyword evidence="6" id="KW-0802">TPR repeat</keyword>
<protein>
    <recommendedName>
        <fullName evidence="3">beta-lactamase</fullName>
        <ecNumber evidence="3">3.5.2.6</ecNumber>
    </recommendedName>
</protein>
<evidence type="ECO:0000256" key="1">
    <source>
        <dbReference type="ARBA" id="ARBA00001526"/>
    </source>
</evidence>
<accession>A0A6G5QIP1</accession>
<dbReference type="InterPro" id="IPR011990">
    <property type="entry name" value="TPR-like_helical_dom_sf"/>
</dbReference>
<dbReference type="PANTHER" id="PTHR13891:SF1">
    <property type="entry name" value="CYTOCHROME C OXIDASE ASSEMBLY FACTOR 7"/>
    <property type="match status" value="1"/>
</dbReference>
<evidence type="ECO:0000313" key="11">
    <source>
        <dbReference type="Proteomes" id="UP000503264"/>
    </source>
</evidence>
<gene>
    <name evidence="10" type="ORF">CMUC_1606</name>
</gene>
<feature type="signal peptide" evidence="9">
    <location>
        <begin position="1"/>
        <end position="18"/>
    </location>
</feature>
<comment type="catalytic activity">
    <reaction evidence="1">
        <text>a beta-lactam + H2O = a substituted beta-amino acid</text>
        <dbReference type="Rhea" id="RHEA:20401"/>
        <dbReference type="ChEBI" id="CHEBI:15377"/>
        <dbReference type="ChEBI" id="CHEBI:35627"/>
        <dbReference type="ChEBI" id="CHEBI:140347"/>
        <dbReference type="EC" id="3.5.2.6"/>
    </reaction>
</comment>
<dbReference type="EMBL" id="CP012542">
    <property type="protein sequence ID" value="QCD45356.1"/>
    <property type="molecule type" value="Genomic_DNA"/>
</dbReference>
<name>A0A6G5QIP1_9BACT</name>